<evidence type="ECO:0000313" key="9">
    <source>
        <dbReference type="EMBL" id="ODV74389.1"/>
    </source>
</evidence>
<proteinExistence type="inferred from homology"/>
<feature type="region of interest" description="Disordered" evidence="7">
    <location>
        <begin position="60"/>
        <end position="92"/>
    </location>
</feature>
<evidence type="ECO:0000256" key="6">
    <source>
        <dbReference type="ARBA" id="ARBA00022927"/>
    </source>
</evidence>
<name>A0A1E4S4D8_CYBJN</name>
<dbReference type="OMA" id="AAWLPNR"/>
<dbReference type="Pfam" id="PF08700">
    <property type="entry name" value="VPS51_Exo84_N"/>
    <property type="match status" value="1"/>
</dbReference>
<dbReference type="InterPro" id="IPR042560">
    <property type="entry name" value="Exo84_C_2"/>
</dbReference>
<protein>
    <recommendedName>
        <fullName evidence="3">Exocyst complex component EXO84</fullName>
    </recommendedName>
</protein>
<comment type="subcellular location">
    <subcellularLocation>
        <location evidence="1">Cytoplasmic vesicle</location>
        <location evidence="1">Secretory vesicle</location>
    </subcellularLocation>
</comment>
<dbReference type="PANTHER" id="PTHR21426:SF12">
    <property type="entry name" value="EXOCYST COMPLEX COMPONENT 8"/>
    <property type="match status" value="1"/>
</dbReference>
<dbReference type="PANTHER" id="PTHR21426">
    <property type="entry name" value="EXOCYST COMPLEX COMPONENT 8"/>
    <property type="match status" value="1"/>
</dbReference>
<evidence type="ECO:0000256" key="1">
    <source>
        <dbReference type="ARBA" id="ARBA00004398"/>
    </source>
</evidence>
<sequence length="670" mass="76187">MSNPYAVLKETAQLPTIDKKNQEKMGKSMQRRISIHYTDDSTIRGLTGQAPALPNIDLEQYGGSSQPGAGVSTAPMAKGGSLDSAGRKDSGMKTGVHRDIMNLRDPQVLKMLSDPQFNAEQFISARLADATASDIEKFNTQLRSLNINVQNDVKATALQTFEKLGEVSDNLETTSTEVKHLRNSINDLMDITVQMKESAEHTVQLEMDLQNELTKTNSKRKKRARDRSSILVLEKMWASEMNSLFRHVEGAQKYISAIPGRHIIAESGRWQELNAATFKTLQPAHIFLLNDLILIATRKRKVQKQPLDDKQQLLVASQCWPLREAHLTELKLQNSSKDTYAINIKYNSLSYVYQTDRLDHYTKVLEGYKKARNELRDISEAENMKQKQLRDSMNLLALSDTGNGTHPTRNSLSRNSQIMLQDLSTRMHSRSRSLDNSNVLRMLKSLDGRVDDVDVQIFHEDYQGSVTALDDIIIELEALSTSCTQDEKVLYNVIELKVCAKKDKILKMLIKGLRLLFLSFSRIEKLIKALLALKQTQLAETLFLNNRSSFIELLLDRVPFEKNINGEPKTQDYIVSLSIVKFQSIKTTIEQYKKLFANDYQSQSYLVSWGVEESEKHIVLLKRIIQNVKITETQLRDAIVSIHGQVESLKEEGLDVEYLLDEFYKTIDTV</sequence>
<keyword evidence="6" id="KW-0653">Protein transport</keyword>
<dbReference type="GO" id="GO:0030133">
    <property type="term" value="C:transport vesicle"/>
    <property type="evidence" value="ECO:0007669"/>
    <property type="project" value="UniProtKB-SubCell"/>
</dbReference>
<evidence type="ECO:0000256" key="4">
    <source>
        <dbReference type="ARBA" id="ARBA00022448"/>
    </source>
</evidence>
<gene>
    <name evidence="9" type="ORF">CYBJADRAFT_167063</name>
</gene>
<reference evidence="9 10" key="1">
    <citation type="journal article" date="2016" name="Proc. Natl. Acad. Sci. U.S.A.">
        <title>Comparative genomics of biotechnologically important yeasts.</title>
        <authorList>
            <person name="Riley R."/>
            <person name="Haridas S."/>
            <person name="Wolfe K.H."/>
            <person name="Lopes M.R."/>
            <person name="Hittinger C.T."/>
            <person name="Goeker M."/>
            <person name="Salamov A.A."/>
            <person name="Wisecaver J.H."/>
            <person name="Long T.M."/>
            <person name="Calvey C.H."/>
            <person name="Aerts A.L."/>
            <person name="Barry K.W."/>
            <person name="Choi C."/>
            <person name="Clum A."/>
            <person name="Coughlan A.Y."/>
            <person name="Deshpande S."/>
            <person name="Douglass A.P."/>
            <person name="Hanson S.J."/>
            <person name="Klenk H.-P."/>
            <person name="LaButti K.M."/>
            <person name="Lapidus A."/>
            <person name="Lindquist E.A."/>
            <person name="Lipzen A.M."/>
            <person name="Meier-Kolthoff J.P."/>
            <person name="Ohm R.A."/>
            <person name="Otillar R.P."/>
            <person name="Pangilinan J.L."/>
            <person name="Peng Y."/>
            <person name="Rokas A."/>
            <person name="Rosa C.A."/>
            <person name="Scheuner C."/>
            <person name="Sibirny A.A."/>
            <person name="Slot J.C."/>
            <person name="Stielow J.B."/>
            <person name="Sun H."/>
            <person name="Kurtzman C.P."/>
            <person name="Blackwell M."/>
            <person name="Grigoriev I.V."/>
            <person name="Jeffries T.W."/>
        </authorList>
    </citation>
    <scope>NUCLEOTIDE SEQUENCE [LARGE SCALE GENOMIC DNA]</scope>
    <source>
        <strain evidence="10">ATCC 18201 / CBS 1600 / BCRC 20928 / JCM 3617 / NBRC 0987 / NRRL Y-1542</strain>
    </source>
</reference>
<dbReference type="Pfam" id="PF25345">
    <property type="entry name" value="PH_EXO84"/>
    <property type="match status" value="1"/>
</dbReference>
<dbReference type="InterPro" id="IPR033961">
    <property type="entry name" value="Exo84"/>
</dbReference>
<dbReference type="InterPro" id="IPR011993">
    <property type="entry name" value="PH-like_dom_sf"/>
</dbReference>
<dbReference type="GO" id="GO:0015031">
    <property type="term" value="P:protein transport"/>
    <property type="evidence" value="ECO:0007669"/>
    <property type="project" value="UniProtKB-KW"/>
</dbReference>
<comment type="similarity">
    <text evidence="2">Belongs to the EXO84 family.</text>
</comment>
<dbReference type="EMBL" id="KV453928">
    <property type="protein sequence ID" value="ODV74389.1"/>
    <property type="molecule type" value="Genomic_DNA"/>
</dbReference>
<dbReference type="Pfam" id="PF16528">
    <property type="entry name" value="Exo84_C"/>
    <property type="match status" value="1"/>
</dbReference>
<organism evidence="9 10">
    <name type="scientific">Cyberlindnera jadinii (strain ATCC 18201 / CBS 1600 / BCRC 20928 / JCM 3617 / NBRC 0987 / NRRL Y-1542)</name>
    <name type="common">Torula yeast</name>
    <name type="synonym">Candida utilis</name>
    <dbReference type="NCBI Taxonomy" id="983966"/>
    <lineage>
        <taxon>Eukaryota</taxon>
        <taxon>Fungi</taxon>
        <taxon>Dikarya</taxon>
        <taxon>Ascomycota</taxon>
        <taxon>Saccharomycotina</taxon>
        <taxon>Saccharomycetes</taxon>
        <taxon>Phaffomycetales</taxon>
        <taxon>Phaffomycetaceae</taxon>
        <taxon>Cyberlindnera</taxon>
    </lineage>
</organism>
<dbReference type="SUPFAM" id="SSF50729">
    <property type="entry name" value="PH domain-like"/>
    <property type="match status" value="1"/>
</dbReference>
<evidence type="ECO:0000256" key="5">
    <source>
        <dbReference type="ARBA" id="ARBA00022483"/>
    </source>
</evidence>
<dbReference type="SUPFAM" id="SSF74788">
    <property type="entry name" value="Cullin repeat-like"/>
    <property type="match status" value="1"/>
</dbReference>
<dbReference type="GO" id="GO:0006887">
    <property type="term" value="P:exocytosis"/>
    <property type="evidence" value="ECO:0007669"/>
    <property type="project" value="UniProtKB-KW"/>
</dbReference>
<dbReference type="Gene3D" id="2.30.29.30">
    <property type="entry name" value="Pleckstrin-homology domain (PH domain)/Phosphotyrosine-binding domain (PTB)"/>
    <property type="match status" value="1"/>
</dbReference>
<evidence type="ECO:0000256" key="3">
    <source>
        <dbReference type="ARBA" id="ARBA00021269"/>
    </source>
</evidence>
<keyword evidence="10" id="KW-1185">Reference proteome</keyword>
<dbReference type="RefSeq" id="XP_020071428.1">
    <property type="nucleotide sequence ID" value="XM_020214748.1"/>
</dbReference>
<dbReference type="Proteomes" id="UP000094389">
    <property type="component" value="Unassembled WGS sequence"/>
</dbReference>
<keyword evidence="4" id="KW-0813">Transport</keyword>
<evidence type="ECO:0000256" key="7">
    <source>
        <dbReference type="SAM" id="MobiDB-lite"/>
    </source>
</evidence>
<dbReference type="Gene3D" id="1.20.58.1220">
    <property type="entry name" value="Exo84p, C-terminal helical domain"/>
    <property type="match status" value="1"/>
</dbReference>
<dbReference type="GO" id="GO:0000145">
    <property type="term" value="C:exocyst"/>
    <property type="evidence" value="ECO:0007669"/>
    <property type="project" value="InterPro"/>
</dbReference>
<dbReference type="GeneID" id="30989144"/>
<dbReference type="OrthoDB" id="642193at2759"/>
<keyword evidence="5" id="KW-0268">Exocytosis</keyword>
<dbReference type="GO" id="GO:0006893">
    <property type="term" value="P:Golgi to plasma membrane transport"/>
    <property type="evidence" value="ECO:0007669"/>
    <property type="project" value="TreeGrafter"/>
</dbReference>
<dbReference type="InterPro" id="IPR016159">
    <property type="entry name" value="Cullin_repeat-like_dom_sf"/>
</dbReference>
<dbReference type="Gene3D" id="1.20.58.1210">
    <property type="entry name" value="Exo84p, N-terminal helical domain"/>
    <property type="match status" value="1"/>
</dbReference>
<feature type="domain" description="Exocyst component Exo84 C-terminal" evidence="8">
    <location>
        <begin position="445"/>
        <end position="656"/>
    </location>
</feature>
<accession>A0A1E4S4D8</accession>
<evidence type="ECO:0000259" key="8">
    <source>
        <dbReference type="Pfam" id="PF16528"/>
    </source>
</evidence>
<dbReference type="AlphaFoldDB" id="A0A1E4S4D8"/>
<dbReference type="InterPro" id="IPR042561">
    <property type="entry name" value="Exo84_C_1"/>
</dbReference>
<evidence type="ECO:0000313" key="10">
    <source>
        <dbReference type="Proteomes" id="UP000094389"/>
    </source>
</evidence>
<dbReference type="STRING" id="983966.A0A1E4S4D8"/>
<evidence type="ECO:0000256" key="2">
    <source>
        <dbReference type="ARBA" id="ARBA00007210"/>
    </source>
</evidence>
<dbReference type="InterPro" id="IPR032403">
    <property type="entry name" value="Exo84_C"/>
</dbReference>